<evidence type="ECO:0000256" key="9">
    <source>
        <dbReference type="ARBA" id="ARBA00023136"/>
    </source>
</evidence>
<dbReference type="InterPro" id="IPR016098">
    <property type="entry name" value="CAP/MinC_C"/>
</dbReference>
<dbReference type="HOGENOM" id="CLU_056119_0_0_1"/>
<evidence type="ECO:0000256" key="10">
    <source>
        <dbReference type="ARBA" id="ARBA00023139"/>
    </source>
</evidence>
<dbReference type="STRING" id="10228.B3RKH3"/>
<evidence type="ECO:0000313" key="15">
    <source>
        <dbReference type="EMBL" id="EDV29403.1"/>
    </source>
</evidence>
<accession>B3RKH3</accession>
<dbReference type="InterPro" id="IPR017901">
    <property type="entry name" value="C-CAP_CF_C-like"/>
</dbReference>
<dbReference type="InterPro" id="IPR012945">
    <property type="entry name" value="Tubulin-bd_cofactor_C_dom"/>
</dbReference>
<evidence type="ECO:0000256" key="4">
    <source>
        <dbReference type="ARBA" id="ARBA00022468"/>
    </source>
</evidence>
<dbReference type="PANTHER" id="PTHR15440:SF0">
    <property type="entry name" value="PROTEIN XRP2"/>
    <property type="match status" value="1"/>
</dbReference>
<dbReference type="eggNOG" id="KOG2512">
    <property type="taxonomic scope" value="Eukaryota"/>
</dbReference>
<dbReference type="GO" id="GO:0006892">
    <property type="term" value="P:post-Golgi vesicle-mediated transport"/>
    <property type="evidence" value="ECO:0000318"/>
    <property type="project" value="GO_Central"/>
</dbReference>
<reference evidence="15 16" key="1">
    <citation type="journal article" date="2008" name="Nature">
        <title>The Trichoplax genome and the nature of placozoans.</title>
        <authorList>
            <person name="Srivastava M."/>
            <person name="Begovic E."/>
            <person name="Chapman J."/>
            <person name="Putnam N.H."/>
            <person name="Hellsten U."/>
            <person name="Kawashima T."/>
            <person name="Kuo A."/>
            <person name="Mitros T."/>
            <person name="Salamov A."/>
            <person name="Carpenter M.L."/>
            <person name="Signorovitch A.Y."/>
            <person name="Moreno M.A."/>
            <person name="Kamm K."/>
            <person name="Grimwood J."/>
            <person name="Schmutz J."/>
            <person name="Shapiro H."/>
            <person name="Grigoriev I.V."/>
            <person name="Buss L.W."/>
            <person name="Schierwater B."/>
            <person name="Dellaporta S.L."/>
            <person name="Rokhsar D.S."/>
        </authorList>
    </citation>
    <scope>NUCLEOTIDE SEQUENCE [LARGE SCALE GENOMIC DNA]</scope>
    <source>
        <strain evidence="15 16">Grell-BS-1999</strain>
    </source>
</reference>
<dbReference type="RefSeq" id="XP_002108605.1">
    <property type="nucleotide sequence ID" value="XM_002108569.1"/>
</dbReference>
<evidence type="ECO:0000256" key="5">
    <source>
        <dbReference type="ARBA" id="ARBA00022475"/>
    </source>
</evidence>
<dbReference type="InterPro" id="IPR006599">
    <property type="entry name" value="CARP_motif"/>
</dbReference>
<keyword evidence="9" id="KW-0472">Membrane</keyword>
<evidence type="ECO:0000256" key="7">
    <source>
        <dbReference type="ARBA" id="ARBA00022741"/>
    </source>
</evidence>
<evidence type="ECO:0000256" key="11">
    <source>
        <dbReference type="ARBA" id="ARBA00023288"/>
    </source>
</evidence>
<dbReference type="PANTHER" id="PTHR15440">
    <property type="entry name" value="XRP2 PROTEIN"/>
    <property type="match status" value="1"/>
</dbReference>
<keyword evidence="8 12" id="KW-0342">GTP-binding</keyword>
<dbReference type="Pfam" id="PF07986">
    <property type="entry name" value="TBCC"/>
    <property type="match status" value="1"/>
</dbReference>
<dbReference type="InterPro" id="IPR039093">
    <property type="entry name" value="XRP2"/>
</dbReference>
<proteinExistence type="inferred from homology"/>
<dbReference type="PhylomeDB" id="B3RKH3"/>
<gene>
    <name evidence="15" type="ORF">TRIADDRAFT_18240</name>
</gene>
<dbReference type="KEGG" id="tad:TRIADDRAFT_18240"/>
<sequence length="345" mass="38960">MGCFGSKYGNERALAHEEPKVYSWDRRERVDPKDYTLQNLSGETVGRLPGEVKGQQFIIDNCKDCNIYIFDHSATITVDDCTNCRIFLGPIQGSVFIRDCTDCQIALACQQFRTRDCKKLDIFLHCVTQPIIEATTAIRFGCFQYYYKELKDQFAAAKLSVFSNNWSNIHDFTPVAGENNWMLIPENPAVDDYLPRPSSDKFMTMDISTTIKDSVVPITTGCRRKLSSNSCLVAFFADAIASDAPLKYVKQLQQETNCTVVQTKQLSMKPEDSMRVFYTERYNDEVLKGDIIGVEVNGDNVLELSRQLLERCCMGNLYYLSDSASAGNQDIDAFFNFNDVGMGGL</sequence>
<evidence type="ECO:0000259" key="14">
    <source>
        <dbReference type="PROSITE" id="PS51329"/>
    </source>
</evidence>
<dbReference type="EMBL" id="DS985241">
    <property type="protein sequence ID" value="EDV29403.1"/>
    <property type="molecule type" value="Genomic_DNA"/>
</dbReference>
<comment type="similarity">
    <text evidence="2 12">Belongs to the TBCC family.</text>
</comment>
<evidence type="ECO:0000256" key="2">
    <source>
        <dbReference type="ARBA" id="ARBA00008848"/>
    </source>
</evidence>
<dbReference type="SUPFAM" id="SSF69340">
    <property type="entry name" value="C-terminal domain of adenylylcyclase associated protein"/>
    <property type="match status" value="1"/>
</dbReference>
<dbReference type="GO" id="GO:0005525">
    <property type="term" value="F:GTP binding"/>
    <property type="evidence" value="ECO:0007669"/>
    <property type="project" value="UniProtKB-UniRule"/>
</dbReference>
<dbReference type="Gene3D" id="2.160.20.70">
    <property type="match status" value="1"/>
</dbReference>
<dbReference type="Gene3D" id="3.30.70.141">
    <property type="entry name" value="Nucleoside diphosphate kinase-like domain"/>
    <property type="match status" value="1"/>
</dbReference>
<dbReference type="CTD" id="6749819"/>
<keyword evidence="10" id="KW-0564">Palmitate</keyword>
<dbReference type="FunFam" id="2.160.20.70:FF:000004">
    <property type="entry name" value="Protein XRP2"/>
    <property type="match status" value="1"/>
</dbReference>
<keyword evidence="4 12" id="KW-0343">GTPase activation</keyword>
<dbReference type="PROSITE" id="PS51329">
    <property type="entry name" value="C_CAP_COFACTOR_C"/>
    <property type="match status" value="1"/>
</dbReference>
<organism evidence="15 16">
    <name type="scientific">Trichoplax adhaerens</name>
    <name type="common">Trichoplax reptans</name>
    <dbReference type="NCBI Taxonomy" id="10228"/>
    <lineage>
        <taxon>Eukaryota</taxon>
        <taxon>Metazoa</taxon>
        <taxon>Placozoa</taxon>
        <taxon>Uniplacotomia</taxon>
        <taxon>Trichoplacea</taxon>
        <taxon>Trichoplacidae</taxon>
        <taxon>Trichoplax</taxon>
    </lineage>
</organism>
<feature type="binding site" evidence="13">
    <location>
        <begin position="93"/>
        <end position="94"/>
    </location>
    <ligand>
        <name>GTP</name>
        <dbReference type="ChEBI" id="CHEBI:37565"/>
    </ligand>
</feature>
<comment type="function">
    <text evidence="12">Acts as a GTPase-activating protein (GAP) for tubulin in concert with tubulin-specific chaperone C, but does not enhance tubulin heterodimerization.</text>
</comment>
<dbReference type="GO" id="GO:0005929">
    <property type="term" value="C:cilium"/>
    <property type="evidence" value="ECO:0000318"/>
    <property type="project" value="GO_Central"/>
</dbReference>
<evidence type="ECO:0000256" key="12">
    <source>
        <dbReference type="PIRNR" id="PIRNR037947"/>
    </source>
</evidence>
<dbReference type="Proteomes" id="UP000009022">
    <property type="component" value="Unassembled WGS sequence"/>
</dbReference>
<feature type="domain" description="C-CAP/cofactor C-like" evidence="14">
    <location>
        <begin position="19"/>
        <end position="174"/>
    </location>
</feature>
<dbReference type="PIRSF" id="PIRSF037947">
    <property type="entry name" value="Protein_XRP2"/>
    <property type="match status" value="1"/>
</dbReference>
<evidence type="ECO:0000256" key="6">
    <source>
        <dbReference type="ARBA" id="ARBA00022707"/>
    </source>
</evidence>
<dbReference type="InterPro" id="IPR036850">
    <property type="entry name" value="NDK-like_dom_sf"/>
</dbReference>
<dbReference type="OrthoDB" id="194775at2759"/>
<dbReference type="GO" id="GO:0005096">
    <property type="term" value="F:GTPase activator activity"/>
    <property type="evidence" value="ECO:0000318"/>
    <property type="project" value="GO_Central"/>
</dbReference>
<evidence type="ECO:0000256" key="3">
    <source>
        <dbReference type="ARBA" id="ARBA00015771"/>
    </source>
</evidence>
<dbReference type="OMA" id="KDYMLTG"/>
<comment type="subcellular location">
    <subcellularLocation>
        <location evidence="1">Cell membrane</location>
        <topology evidence="1">Lipid-anchor</topology>
        <orientation evidence="1">Cytoplasmic side</orientation>
    </subcellularLocation>
</comment>
<evidence type="ECO:0000256" key="13">
    <source>
        <dbReference type="PIRSR" id="PIRSR037947-1"/>
    </source>
</evidence>
<keyword evidence="16" id="KW-1185">Reference proteome</keyword>
<feature type="binding site" evidence="13">
    <location>
        <begin position="110"/>
        <end position="113"/>
    </location>
    <ligand>
        <name>GTP</name>
        <dbReference type="ChEBI" id="CHEBI:37565"/>
    </ligand>
</feature>
<protein>
    <recommendedName>
        <fullName evidence="3 12">Protein XRP2</fullName>
    </recommendedName>
</protein>
<dbReference type="InParanoid" id="B3RKH3"/>
<dbReference type="InterPro" id="IPR036223">
    <property type="entry name" value="CAP_C_sf"/>
</dbReference>
<dbReference type="AlphaFoldDB" id="B3RKH3"/>
<dbReference type="GO" id="GO:1990075">
    <property type="term" value="C:periciliary membrane compartment"/>
    <property type="evidence" value="ECO:0000318"/>
    <property type="project" value="GO_Central"/>
</dbReference>
<evidence type="ECO:0000256" key="1">
    <source>
        <dbReference type="ARBA" id="ARBA00004342"/>
    </source>
</evidence>
<keyword evidence="7 12" id="KW-0547">Nucleotide-binding</keyword>
<dbReference type="SMART" id="SM00673">
    <property type="entry name" value="CARP"/>
    <property type="match status" value="2"/>
</dbReference>
<keyword evidence="5" id="KW-1003">Cell membrane</keyword>
<dbReference type="GeneID" id="6749819"/>
<evidence type="ECO:0000313" key="16">
    <source>
        <dbReference type="Proteomes" id="UP000009022"/>
    </source>
</evidence>
<keyword evidence="6" id="KW-0519">Myristate</keyword>
<name>B3RKH3_TRIAD</name>
<keyword evidence="11" id="KW-0449">Lipoprotein</keyword>
<evidence type="ECO:0000256" key="8">
    <source>
        <dbReference type="ARBA" id="ARBA00023134"/>
    </source>
</evidence>